<dbReference type="AlphaFoldDB" id="A0A179GRH0"/>
<reference evidence="2 3" key="1">
    <citation type="submission" date="2016-01" db="EMBL/GenBank/DDBJ databases">
        <title>Biosynthesis of antibiotic leucinostatins and their inhibition on Phytophthora in bio-control Purpureocillium lilacinum.</title>
        <authorList>
            <person name="Wang G."/>
            <person name="Liu Z."/>
            <person name="Lin R."/>
            <person name="Li E."/>
            <person name="Mao Z."/>
            <person name="Ling J."/>
            <person name="Yin W."/>
            <person name="Xie B."/>
        </authorList>
    </citation>
    <scope>NUCLEOTIDE SEQUENCE [LARGE SCALE GENOMIC DNA]</scope>
    <source>
        <strain evidence="2">PLBJ-1</strain>
    </source>
</reference>
<dbReference type="Proteomes" id="UP000078240">
    <property type="component" value="Unassembled WGS sequence"/>
</dbReference>
<dbReference type="EMBL" id="LSBH01000004">
    <property type="protein sequence ID" value="OAQ80547.1"/>
    <property type="molecule type" value="Genomic_DNA"/>
</dbReference>
<accession>A0A179GRH0</accession>
<name>A0A179GRH0_PURLI</name>
<evidence type="ECO:0000313" key="2">
    <source>
        <dbReference type="EMBL" id="OAQ80547.1"/>
    </source>
</evidence>
<organism evidence="2 3">
    <name type="scientific">Purpureocillium lilacinum</name>
    <name type="common">Paecilomyces lilacinus</name>
    <dbReference type="NCBI Taxonomy" id="33203"/>
    <lineage>
        <taxon>Eukaryota</taxon>
        <taxon>Fungi</taxon>
        <taxon>Dikarya</taxon>
        <taxon>Ascomycota</taxon>
        <taxon>Pezizomycotina</taxon>
        <taxon>Sordariomycetes</taxon>
        <taxon>Hypocreomycetidae</taxon>
        <taxon>Hypocreales</taxon>
        <taxon>Ophiocordycipitaceae</taxon>
        <taxon>Purpureocillium</taxon>
    </lineage>
</organism>
<evidence type="ECO:0000256" key="1">
    <source>
        <dbReference type="SAM" id="MobiDB-lite"/>
    </source>
</evidence>
<feature type="region of interest" description="Disordered" evidence="1">
    <location>
        <begin position="28"/>
        <end position="55"/>
    </location>
</feature>
<protein>
    <submittedName>
        <fullName evidence="2">Uncharacterized protein</fullName>
    </submittedName>
</protein>
<gene>
    <name evidence="2" type="ORF">VFPBJ_06132</name>
</gene>
<evidence type="ECO:0000313" key="3">
    <source>
        <dbReference type="Proteomes" id="UP000078240"/>
    </source>
</evidence>
<feature type="compositionally biased region" description="Polar residues" evidence="1">
    <location>
        <begin position="34"/>
        <end position="44"/>
    </location>
</feature>
<proteinExistence type="predicted"/>
<sequence>MRGAKGMNWSKGLQVWSEQCAGLSGFEAGRRRSGSTASNVSPTCPTGYDDAASDK</sequence>
<comment type="caution">
    <text evidence="2">The sequence shown here is derived from an EMBL/GenBank/DDBJ whole genome shotgun (WGS) entry which is preliminary data.</text>
</comment>